<evidence type="ECO:0000256" key="7">
    <source>
        <dbReference type="SAM" id="SignalP"/>
    </source>
</evidence>
<accession>A0A8D5AJU4</accession>
<feature type="compositionally biased region" description="Basic and acidic residues" evidence="6">
    <location>
        <begin position="102"/>
        <end position="112"/>
    </location>
</feature>
<evidence type="ECO:0000313" key="9">
    <source>
        <dbReference type="EMBL" id="BBL71159.1"/>
    </source>
</evidence>
<dbReference type="Pfam" id="PF07660">
    <property type="entry name" value="STN"/>
    <property type="match status" value="1"/>
</dbReference>
<reference evidence="9" key="1">
    <citation type="submission" date="2019-06" db="EMBL/GenBank/DDBJ databases">
        <title>Complete genome sequence of Methylogaea oryzae strain JCM16910.</title>
        <authorList>
            <person name="Asakawa S."/>
        </authorList>
    </citation>
    <scope>NUCLEOTIDE SEQUENCE</scope>
    <source>
        <strain evidence="9">E10</strain>
    </source>
</reference>
<dbReference type="PROSITE" id="PS52016">
    <property type="entry name" value="TONB_DEPENDENT_REC_3"/>
    <property type="match status" value="1"/>
</dbReference>
<evidence type="ECO:0000256" key="4">
    <source>
        <dbReference type="PROSITE-ProRule" id="PRU01360"/>
    </source>
</evidence>
<feature type="region of interest" description="Disordered" evidence="6">
    <location>
        <begin position="95"/>
        <end position="119"/>
    </location>
</feature>
<evidence type="ECO:0000313" key="10">
    <source>
        <dbReference type="Proteomes" id="UP000824988"/>
    </source>
</evidence>
<gene>
    <name evidence="9" type="ORF">MoryE10_17650</name>
</gene>
<evidence type="ECO:0000259" key="8">
    <source>
        <dbReference type="SMART" id="SM00965"/>
    </source>
</evidence>
<dbReference type="EMBL" id="AP019782">
    <property type="protein sequence ID" value="BBL71159.1"/>
    <property type="molecule type" value="Genomic_DNA"/>
</dbReference>
<keyword evidence="7" id="KW-0732">Signal</keyword>
<organism evidence="9 10">
    <name type="scientific">Methylogaea oryzae</name>
    <dbReference type="NCBI Taxonomy" id="1295382"/>
    <lineage>
        <taxon>Bacteria</taxon>
        <taxon>Pseudomonadati</taxon>
        <taxon>Pseudomonadota</taxon>
        <taxon>Gammaproteobacteria</taxon>
        <taxon>Methylococcales</taxon>
        <taxon>Methylococcaceae</taxon>
        <taxon>Methylogaea</taxon>
    </lineage>
</organism>
<dbReference type="Pfam" id="PF07715">
    <property type="entry name" value="Plug"/>
    <property type="match status" value="1"/>
</dbReference>
<dbReference type="Proteomes" id="UP000824988">
    <property type="component" value="Chromosome"/>
</dbReference>
<dbReference type="InterPro" id="IPR039426">
    <property type="entry name" value="TonB-dep_rcpt-like"/>
</dbReference>
<keyword evidence="4" id="KW-1134">Transmembrane beta strand</keyword>
<protein>
    <submittedName>
        <fullName evidence="9">TonB-dependent receptor</fullName>
    </submittedName>
</protein>
<evidence type="ECO:0000256" key="5">
    <source>
        <dbReference type="RuleBase" id="RU003357"/>
    </source>
</evidence>
<dbReference type="SMART" id="SM00965">
    <property type="entry name" value="STN"/>
    <property type="match status" value="1"/>
</dbReference>
<evidence type="ECO:0000256" key="6">
    <source>
        <dbReference type="SAM" id="MobiDB-lite"/>
    </source>
</evidence>
<evidence type="ECO:0000256" key="2">
    <source>
        <dbReference type="ARBA" id="ARBA00023136"/>
    </source>
</evidence>
<dbReference type="AlphaFoldDB" id="A0A8D5AJU4"/>
<evidence type="ECO:0000256" key="3">
    <source>
        <dbReference type="ARBA" id="ARBA00023237"/>
    </source>
</evidence>
<keyword evidence="10" id="KW-1185">Reference proteome</keyword>
<dbReference type="GO" id="GO:0015344">
    <property type="term" value="F:siderophore uptake transmembrane transporter activity"/>
    <property type="evidence" value="ECO:0007669"/>
    <property type="project" value="TreeGrafter"/>
</dbReference>
<dbReference type="InterPro" id="IPR011662">
    <property type="entry name" value="Secretin/TonB_short_N"/>
</dbReference>
<dbReference type="GO" id="GO:0009279">
    <property type="term" value="C:cell outer membrane"/>
    <property type="evidence" value="ECO:0007669"/>
    <property type="project" value="UniProtKB-SubCell"/>
</dbReference>
<keyword evidence="5" id="KW-0798">TonB box</keyword>
<dbReference type="InterPro" id="IPR000531">
    <property type="entry name" value="Beta-barrel_TonB"/>
</dbReference>
<keyword evidence="1 4" id="KW-0813">Transport</keyword>
<keyword evidence="3 4" id="KW-0998">Cell outer membrane</keyword>
<feature type="domain" description="Secretin/TonB short N-terminal" evidence="8">
    <location>
        <begin position="54"/>
        <end position="105"/>
    </location>
</feature>
<proteinExistence type="inferred from homology"/>
<dbReference type="PANTHER" id="PTHR30069:SF28">
    <property type="entry name" value="TONB-DEPENDENT RECEPTOR YNCD-RELATED"/>
    <property type="match status" value="1"/>
</dbReference>
<dbReference type="RefSeq" id="WP_221046828.1">
    <property type="nucleotide sequence ID" value="NZ_AP019782.1"/>
</dbReference>
<dbReference type="Pfam" id="PF00593">
    <property type="entry name" value="TonB_dep_Rec_b-barrel"/>
    <property type="match status" value="1"/>
</dbReference>
<dbReference type="GO" id="GO:0044718">
    <property type="term" value="P:siderophore transmembrane transport"/>
    <property type="evidence" value="ECO:0007669"/>
    <property type="project" value="TreeGrafter"/>
</dbReference>
<feature type="chain" id="PRO_5034863095" evidence="7">
    <location>
        <begin position="28"/>
        <end position="739"/>
    </location>
</feature>
<keyword evidence="9" id="KW-0675">Receptor</keyword>
<dbReference type="InterPro" id="IPR012910">
    <property type="entry name" value="Plug_dom"/>
</dbReference>
<evidence type="ECO:0000256" key="1">
    <source>
        <dbReference type="ARBA" id="ARBA00022448"/>
    </source>
</evidence>
<name>A0A8D5AJU4_9GAMM</name>
<comment type="similarity">
    <text evidence="4 5">Belongs to the TonB-dependent receptor family.</text>
</comment>
<dbReference type="PANTHER" id="PTHR30069">
    <property type="entry name" value="TONB-DEPENDENT OUTER MEMBRANE RECEPTOR"/>
    <property type="match status" value="1"/>
</dbReference>
<sequence length="739" mass="79246">MPKPLLPSLPPLLLATCAALPAASVRAEEVAAAYQIAAQPLDSALLLFGRQSGVRLLYGSDLAKGLKTSGLKGRYTPEEALGKLLADTPLQARRTGDGTWTLERKPAADGPKKPPAPAAAVTPAPVQALAGIEVTAHPVIEEVKLDNYSSVSAVVTENQIRDQNAVDLAAALRRTPGVQISRFNPVGAFGGEQDGLVLVRGMGASRPGSEIKTYVDGIPLYMGVWSHPLLDLLPVNGMESITVNKGPQPQTNGNNFASINLTSKRATEDGVHGSARLSGGFYGTLIEQADVVGKQGDVDFMLAQGYAKSDGHRANADGELKNVMGRLGWQINQHWATSVNFLYTSNTASDPGDSRLPKPSVAPQYTTEAGMVSAALSHEHGSWLGEFRVYHNAGDGNWLNQSGTAGDTLSSFNMDGLRWKEQFSLWEGGTVKAGIDNDWISGQVRFKPLAPEPKNTVGAPTFRVTSPYVGLSQDIALGSDWTLTPSAGVRFYDHNQFESNTAPHFGLSLASERLTVFGNLSRGVNFAGLETAVLSSIMPLGSSWKQLTAEEMDHAEVGFKAMPFDSTQVDFSYFVDHVKNRYIFGFPPDVPPPPQFINLGAYRMKGMELAIRQDIGRDWSVFGGLTLLDPSIGHLPYTPRSAVTAGVNGKVGPVKLALDMQYQGDVWALNRSRFGGASNTEKVESFTVVNARVSYPLPVLGKKGEVFVAAENLLDSKYSYRPGYPMPGIWGQVGIAASF</sequence>
<feature type="signal peptide" evidence="7">
    <location>
        <begin position="1"/>
        <end position="27"/>
    </location>
</feature>
<keyword evidence="4" id="KW-0812">Transmembrane</keyword>
<keyword evidence="2 4" id="KW-0472">Membrane</keyword>
<comment type="subcellular location">
    <subcellularLocation>
        <location evidence="4">Cell outer membrane</location>
        <topology evidence="4">Multi-pass membrane protein</topology>
    </subcellularLocation>
</comment>
<dbReference type="KEGG" id="moz:MoryE10_17650"/>